<dbReference type="PANTHER" id="PTHR43081">
    <property type="entry name" value="ADENYLATE CYCLASE, TERMINAL-DIFFERENTIATION SPECIFIC-RELATED"/>
    <property type="match status" value="1"/>
</dbReference>
<dbReference type="InterPro" id="IPR001054">
    <property type="entry name" value="A/G_cyclase"/>
</dbReference>
<dbReference type="InterPro" id="IPR029787">
    <property type="entry name" value="Nucleotide_cyclase"/>
</dbReference>
<keyword evidence="4" id="KW-1185">Reference proteome</keyword>
<dbReference type="CDD" id="cd07302">
    <property type="entry name" value="CHD"/>
    <property type="match status" value="1"/>
</dbReference>
<gene>
    <name evidence="3" type="ORF">J2X15_000457</name>
</gene>
<protein>
    <submittedName>
        <fullName evidence="3">Class 3 adenylate cyclase</fullName>
    </submittedName>
</protein>
<dbReference type="EMBL" id="JAVDXO010000001">
    <property type="protein sequence ID" value="MDR7305191.1"/>
    <property type="molecule type" value="Genomic_DNA"/>
</dbReference>
<evidence type="ECO:0000259" key="2">
    <source>
        <dbReference type="PROSITE" id="PS50125"/>
    </source>
</evidence>
<dbReference type="InterPro" id="IPR050697">
    <property type="entry name" value="Adenylyl/Guanylyl_Cyclase_3/4"/>
</dbReference>
<dbReference type="SUPFAM" id="SSF49879">
    <property type="entry name" value="SMAD/FHA domain"/>
    <property type="match status" value="1"/>
</dbReference>
<dbReference type="InterPro" id="IPR008984">
    <property type="entry name" value="SMAD_FHA_dom_sf"/>
</dbReference>
<evidence type="ECO:0000313" key="3">
    <source>
        <dbReference type="EMBL" id="MDR7305191.1"/>
    </source>
</evidence>
<dbReference type="PANTHER" id="PTHR43081:SF1">
    <property type="entry name" value="ADENYLATE CYCLASE, TERMINAL-DIFFERENTIATION SPECIFIC"/>
    <property type="match status" value="1"/>
</dbReference>
<dbReference type="PROSITE" id="PS50006">
    <property type="entry name" value="FHA_DOMAIN"/>
    <property type="match status" value="1"/>
</dbReference>
<dbReference type="Gene3D" id="2.60.200.20">
    <property type="match status" value="1"/>
</dbReference>
<dbReference type="Proteomes" id="UP001268089">
    <property type="component" value="Unassembled WGS sequence"/>
</dbReference>
<organism evidence="3 4">
    <name type="scientific">Rhodoferax saidenbachensis</name>
    <dbReference type="NCBI Taxonomy" id="1484693"/>
    <lineage>
        <taxon>Bacteria</taxon>
        <taxon>Pseudomonadati</taxon>
        <taxon>Pseudomonadota</taxon>
        <taxon>Betaproteobacteria</taxon>
        <taxon>Burkholderiales</taxon>
        <taxon>Comamonadaceae</taxon>
        <taxon>Rhodoferax</taxon>
    </lineage>
</organism>
<dbReference type="Pfam" id="PF00211">
    <property type="entry name" value="Guanylate_cyc"/>
    <property type="match status" value="1"/>
</dbReference>
<dbReference type="Gene3D" id="3.30.70.1230">
    <property type="entry name" value="Nucleotide cyclase"/>
    <property type="match status" value="1"/>
</dbReference>
<sequence>MGVQATVVFTDLHGSTAVFEALGNARATETVTQITTWITQQCTRHGGRLIKTLGDGVMVIFSDNQSAVSAAVEIQRLHHKRTMRLPTDIRLPIRIGLSTGEVEMVAGDCYGDAVNVAARLCDLCGPHQIWAAASALDTVREVRGTNFRMLGPIHIRGRAEPCNVHQIEWREEEPSDFLTMQAQLDPVDLLNAPDALGREVQLQWMDVNKTFKSFELPAHIGRVKNVEFVVNDPRVSRTHARLEWRNGSVILVDVSSYGSWVRFSDAGGADVLLRREECVLHGKGELALGASFADASVPTVSFTVR</sequence>
<dbReference type="CDD" id="cd00060">
    <property type="entry name" value="FHA"/>
    <property type="match status" value="1"/>
</dbReference>
<dbReference type="SUPFAM" id="SSF55073">
    <property type="entry name" value="Nucleotide cyclase"/>
    <property type="match status" value="1"/>
</dbReference>
<reference evidence="3 4" key="1">
    <citation type="submission" date="2023-07" db="EMBL/GenBank/DDBJ databases">
        <title>Sorghum-associated microbial communities from plants grown in Nebraska, USA.</title>
        <authorList>
            <person name="Schachtman D."/>
        </authorList>
    </citation>
    <scope>NUCLEOTIDE SEQUENCE [LARGE SCALE GENOMIC DNA]</scope>
    <source>
        <strain evidence="3 4">BE308</strain>
    </source>
</reference>
<accession>A0ABU1ZKX5</accession>
<feature type="domain" description="FHA" evidence="1">
    <location>
        <begin position="218"/>
        <end position="266"/>
    </location>
</feature>
<evidence type="ECO:0000313" key="4">
    <source>
        <dbReference type="Proteomes" id="UP001268089"/>
    </source>
</evidence>
<proteinExistence type="predicted"/>
<name>A0ABU1ZKX5_9BURK</name>
<dbReference type="PROSITE" id="PS50125">
    <property type="entry name" value="GUANYLATE_CYCLASE_2"/>
    <property type="match status" value="1"/>
</dbReference>
<comment type="caution">
    <text evidence="3">The sequence shown here is derived from an EMBL/GenBank/DDBJ whole genome shotgun (WGS) entry which is preliminary data.</text>
</comment>
<feature type="domain" description="Guanylate cyclase" evidence="2">
    <location>
        <begin position="6"/>
        <end position="121"/>
    </location>
</feature>
<dbReference type="Pfam" id="PF00498">
    <property type="entry name" value="FHA"/>
    <property type="match status" value="1"/>
</dbReference>
<dbReference type="SMART" id="SM00240">
    <property type="entry name" value="FHA"/>
    <property type="match status" value="1"/>
</dbReference>
<dbReference type="InterPro" id="IPR000253">
    <property type="entry name" value="FHA_dom"/>
</dbReference>
<evidence type="ECO:0000259" key="1">
    <source>
        <dbReference type="PROSITE" id="PS50006"/>
    </source>
</evidence>
<dbReference type="RefSeq" id="WP_310339099.1">
    <property type="nucleotide sequence ID" value="NZ_JAVDXO010000001.1"/>
</dbReference>